<organism evidence="2 3">
    <name type="scientific">Streptomyces sanyensis</name>
    <dbReference type="NCBI Taxonomy" id="568869"/>
    <lineage>
        <taxon>Bacteria</taxon>
        <taxon>Bacillati</taxon>
        <taxon>Actinomycetota</taxon>
        <taxon>Actinomycetes</taxon>
        <taxon>Kitasatosporales</taxon>
        <taxon>Streptomycetaceae</taxon>
        <taxon>Streptomyces</taxon>
    </lineage>
</organism>
<evidence type="ECO:0008006" key="4">
    <source>
        <dbReference type="Google" id="ProtNLM"/>
    </source>
</evidence>
<reference evidence="3" key="1">
    <citation type="journal article" date="2019" name="Int. J. Syst. Evol. Microbiol.">
        <title>The Global Catalogue of Microorganisms (GCM) 10K type strain sequencing project: providing services to taxonomists for standard genome sequencing and annotation.</title>
        <authorList>
            <consortium name="The Broad Institute Genomics Platform"/>
            <consortium name="The Broad Institute Genome Sequencing Center for Infectious Disease"/>
            <person name="Wu L."/>
            <person name="Ma J."/>
        </authorList>
    </citation>
    <scope>NUCLEOTIDE SEQUENCE [LARGE SCALE GENOMIC DNA]</scope>
    <source>
        <strain evidence="3">JCM 18324</strain>
    </source>
</reference>
<feature type="compositionally biased region" description="Low complexity" evidence="1">
    <location>
        <begin position="74"/>
        <end position="90"/>
    </location>
</feature>
<name>A0ABP9BCZ6_9ACTN</name>
<sequence>MAFPVHPRHSSVPPHDASDPVPRDAGGTSGALAASGRARPVPAPPPSPPGLAARPGGRAAEEPDPSGPPDPRRATAAARRGPGGAPCRPAAAERAEAAPPAGCGPHATTVPRPGGVPPFPPVRVRAGARRLRRAVGRQRRAAAAGLAVTAAALAASAVGRADDPGGRLARDVPAAAALAAAPAEGRQPGGELVSAPVRIADAAAVRLLRPGDLVDVIAAPGSSGGPDARAEVVASCVRVDRVPALAGEGSSGEGALVVLSVSRKVAQALAGAGASAPLVVAVC</sequence>
<accession>A0ABP9BCZ6</accession>
<protein>
    <recommendedName>
        <fullName evidence="4">Flp pilus assembly protein RcpC/CpaB domain-containing protein</fullName>
    </recommendedName>
</protein>
<feature type="compositionally biased region" description="Low complexity" evidence="1">
    <location>
        <begin position="30"/>
        <end position="40"/>
    </location>
</feature>
<dbReference type="Proteomes" id="UP001501147">
    <property type="component" value="Unassembled WGS sequence"/>
</dbReference>
<feature type="region of interest" description="Disordered" evidence="1">
    <location>
        <begin position="1"/>
        <end position="122"/>
    </location>
</feature>
<evidence type="ECO:0000313" key="3">
    <source>
        <dbReference type="Proteomes" id="UP001501147"/>
    </source>
</evidence>
<comment type="caution">
    <text evidence="2">The sequence shown here is derived from an EMBL/GenBank/DDBJ whole genome shotgun (WGS) entry which is preliminary data.</text>
</comment>
<keyword evidence="3" id="KW-1185">Reference proteome</keyword>
<feature type="compositionally biased region" description="Low complexity" evidence="1">
    <location>
        <begin position="97"/>
        <end position="113"/>
    </location>
</feature>
<evidence type="ECO:0000256" key="1">
    <source>
        <dbReference type="SAM" id="MobiDB-lite"/>
    </source>
</evidence>
<dbReference type="EMBL" id="BAABJV010000022">
    <property type="protein sequence ID" value="GAA4793774.1"/>
    <property type="molecule type" value="Genomic_DNA"/>
</dbReference>
<evidence type="ECO:0000313" key="2">
    <source>
        <dbReference type="EMBL" id="GAA4793774.1"/>
    </source>
</evidence>
<gene>
    <name evidence="2" type="ORF">GCM10023329_52730</name>
</gene>
<proteinExistence type="predicted"/>